<gene>
    <name evidence="6" type="ORF">B6S09_12535</name>
    <name evidence="7" type="ORF">LY04_02350</name>
</gene>
<evidence type="ECO:0000313" key="9">
    <source>
        <dbReference type="Proteomes" id="UP000295058"/>
    </source>
</evidence>
<dbReference type="OrthoDB" id="6787458at2"/>
<dbReference type="PRINTS" id="PR00039">
    <property type="entry name" value="HTHLYSR"/>
</dbReference>
<feature type="domain" description="HTH lysR-type" evidence="5">
    <location>
        <begin position="6"/>
        <end position="63"/>
    </location>
</feature>
<dbReference type="InterPro" id="IPR000847">
    <property type="entry name" value="LysR_HTH_N"/>
</dbReference>
<name>A0A235CFY0_9GAMM</name>
<dbReference type="SUPFAM" id="SSF53850">
    <property type="entry name" value="Periplasmic binding protein-like II"/>
    <property type="match status" value="1"/>
</dbReference>
<dbReference type="InterPro" id="IPR036388">
    <property type="entry name" value="WH-like_DNA-bd_sf"/>
</dbReference>
<proteinExistence type="inferred from homology"/>
<dbReference type="CDD" id="cd08432">
    <property type="entry name" value="PBP2_GcdR_TrpI_HvrB_AmpR_like"/>
    <property type="match status" value="1"/>
</dbReference>
<dbReference type="Gene3D" id="1.10.10.10">
    <property type="entry name" value="Winged helix-like DNA-binding domain superfamily/Winged helix DNA-binding domain"/>
    <property type="match status" value="1"/>
</dbReference>
<dbReference type="SUPFAM" id="SSF46785">
    <property type="entry name" value="Winged helix' DNA-binding domain"/>
    <property type="match status" value="1"/>
</dbReference>
<dbReference type="PROSITE" id="PS50931">
    <property type="entry name" value="HTH_LYSR"/>
    <property type="match status" value="1"/>
</dbReference>
<keyword evidence="2" id="KW-0805">Transcription regulation</keyword>
<evidence type="ECO:0000256" key="1">
    <source>
        <dbReference type="ARBA" id="ARBA00009437"/>
    </source>
</evidence>
<reference evidence="7 9" key="2">
    <citation type="submission" date="2019-03" db="EMBL/GenBank/DDBJ databases">
        <title>Genomic Encyclopedia of Archaeal and Bacterial Type Strains, Phase II (KMG-II): from individual species to whole genera.</title>
        <authorList>
            <person name="Goeker M."/>
        </authorList>
    </citation>
    <scope>NUCLEOTIDE SEQUENCE [LARGE SCALE GENOMIC DNA]</scope>
    <source>
        <strain evidence="7 9">DSM 15594</strain>
    </source>
</reference>
<evidence type="ECO:0000256" key="4">
    <source>
        <dbReference type="ARBA" id="ARBA00023163"/>
    </source>
</evidence>
<dbReference type="PANTHER" id="PTHR30537">
    <property type="entry name" value="HTH-TYPE TRANSCRIPTIONAL REGULATOR"/>
    <property type="match status" value="1"/>
</dbReference>
<comment type="caution">
    <text evidence="6">The sequence shown here is derived from an EMBL/GenBank/DDBJ whole genome shotgun (WGS) entry which is preliminary data.</text>
</comment>
<evidence type="ECO:0000259" key="5">
    <source>
        <dbReference type="PROSITE" id="PS50931"/>
    </source>
</evidence>
<organism evidence="6 8">
    <name type="scientific">Oceanimonas baumannii</name>
    <dbReference type="NCBI Taxonomy" id="129578"/>
    <lineage>
        <taxon>Bacteria</taxon>
        <taxon>Pseudomonadati</taxon>
        <taxon>Pseudomonadota</taxon>
        <taxon>Gammaproteobacteria</taxon>
        <taxon>Aeromonadales</taxon>
        <taxon>Aeromonadaceae</taxon>
        <taxon>Oceanimonas</taxon>
    </lineage>
</organism>
<keyword evidence="3" id="KW-0238">DNA-binding</keyword>
<dbReference type="GO" id="GO:0043565">
    <property type="term" value="F:sequence-specific DNA binding"/>
    <property type="evidence" value="ECO:0007669"/>
    <property type="project" value="TreeGrafter"/>
</dbReference>
<evidence type="ECO:0000313" key="6">
    <source>
        <dbReference type="EMBL" id="OYD23284.1"/>
    </source>
</evidence>
<dbReference type="PANTHER" id="PTHR30537:SF26">
    <property type="entry name" value="GLYCINE CLEAVAGE SYSTEM TRANSCRIPTIONAL ACTIVATOR"/>
    <property type="match status" value="1"/>
</dbReference>
<dbReference type="Proteomes" id="UP000295058">
    <property type="component" value="Unassembled WGS sequence"/>
</dbReference>
<dbReference type="GO" id="GO:0006351">
    <property type="term" value="P:DNA-templated transcription"/>
    <property type="evidence" value="ECO:0007669"/>
    <property type="project" value="TreeGrafter"/>
</dbReference>
<dbReference type="Pfam" id="PF00126">
    <property type="entry name" value="HTH_1"/>
    <property type="match status" value="1"/>
</dbReference>
<dbReference type="RefSeq" id="WP_094278840.1">
    <property type="nucleotide sequence ID" value="NZ_NQJF01000010.1"/>
</dbReference>
<dbReference type="NCBIfam" id="NF008352">
    <property type="entry name" value="PRK11139.1"/>
    <property type="match status" value="1"/>
</dbReference>
<dbReference type="AlphaFoldDB" id="A0A235CFY0"/>
<dbReference type="InterPro" id="IPR036390">
    <property type="entry name" value="WH_DNA-bd_sf"/>
</dbReference>
<dbReference type="Gene3D" id="3.40.190.10">
    <property type="entry name" value="Periplasmic binding protein-like II"/>
    <property type="match status" value="2"/>
</dbReference>
<evidence type="ECO:0000313" key="8">
    <source>
        <dbReference type="Proteomes" id="UP000243640"/>
    </source>
</evidence>
<dbReference type="FunFam" id="3.40.190.10:FF:000017">
    <property type="entry name" value="Glycine cleavage system transcriptional activator"/>
    <property type="match status" value="1"/>
</dbReference>
<dbReference type="EMBL" id="SODO01000008">
    <property type="protein sequence ID" value="TDW58572.1"/>
    <property type="molecule type" value="Genomic_DNA"/>
</dbReference>
<dbReference type="InterPro" id="IPR058163">
    <property type="entry name" value="LysR-type_TF_proteobact-type"/>
</dbReference>
<keyword evidence="4" id="KW-0804">Transcription</keyword>
<reference evidence="6 8" key="1">
    <citation type="submission" date="2017-08" db="EMBL/GenBank/DDBJ databases">
        <title>Draft Genome Sequence of the Marine Bacterium Oceanimonas baumannii ATCC 700832.</title>
        <authorList>
            <person name="Mcclelland W.D."/>
            <person name="Brennan M.A."/>
            <person name="Trachtenberg A.M."/>
            <person name="Maclea K.S."/>
        </authorList>
    </citation>
    <scope>NUCLEOTIDE SEQUENCE [LARGE SCALE GENOMIC DNA]</scope>
    <source>
        <strain evidence="6 8">ATCC 700832</strain>
    </source>
</reference>
<accession>A0A235CFY0</accession>
<sequence length="296" mass="32814">MKYRLPPMTCLQVFEACARHGSFRRAADELCITPPAVTHQIKQLEAWLDAPLFRRLKRGICLTEQGKRLSRELEPQLTALARTLNDYRTAQPCQLTLSLTPALSTKWLVTRLGRFWHKHADIELKLHHSLAVVDLLGGEADMAIRWGEGEWPGLAAEPLLSGDLKPVCSPALLAGRRLTDPTELEEFVLLHEDSRDDWQRWLALHGLNLTNAEKGPIIDDAGSLLLATAAGQGVALGRVEVLADELAAGRLVCPFDTALPSQKGYWLVYPHALKEGEAAMRLREFLLEEAAGRANG</sequence>
<dbReference type="Pfam" id="PF03466">
    <property type="entry name" value="LysR_substrate"/>
    <property type="match status" value="1"/>
</dbReference>
<evidence type="ECO:0000313" key="7">
    <source>
        <dbReference type="EMBL" id="TDW58572.1"/>
    </source>
</evidence>
<protein>
    <submittedName>
        <fullName evidence="7">LysR family glycine cleavage system transcriptional activator</fullName>
    </submittedName>
</protein>
<dbReference type="Proteomes" id="UP000243640">
    <property type="component" value="Unassembled WGS sequence"/>
</dbReference>
<keyword evidence="9" id="KW-1185">Reference proteome</keyword>
<evidence type="ECO:0000256" key="2">
    <source>
        <dbReference type="ARBA" id="ARBA00023015"/>
    </source>
</evidence>
<comment type="similarity">
    <text evidence="1">Belongs to the LysR transcriptional regulatory family.</text>
</comment>
<dbReference type="InterPro" id="IPR005119">
    <property type="entry name" value="LysR_subst-bd"/>
</dbReference>
<dbReference type="GO" id="GO:0003700">
    <property type="term" value="F:DNA-binding transcription factor activity"/>
    <property type="evidence" value="ECO:0007669"/>
    <property type="project" value="InterPro"/>
</dbReference>
<dbReference type="EMBL" id="NQJF01000010">
    <property type="protein sequence ID" value="OYD23284.1"/>
    <property type="molecule type" value="Genomic_DNA"/>
</dbReference>
<evidence type="ECO:0000256" key="3">
    <source>
        <dbReference type="ARBA" id="ARBA00023125"/>
    </source>
</evidence>